<evidence type="ECO:0000313" key="1">
    <source>
        <dbReference type="EMBL" id="BAU54706.1"/>
    </source>
</evidence>
<dbReference type="OrthoDB" id="732221at2"/>
<protein>
    <submittedName>
        <fullName evidence="1">Uncharacterized protein</fullName>
    </submittedName>
</protein>
<dbReference type="KEGG" id="mgot:MgSA37_02884"/>
<accession>A0A0X8X316</accession>
<keyword evidence="2" id="KW-1185">Reference proteome</keyword>
<organism evidence="1 2">
    <name type="scientific">Mucilaginibacter gotjawali</name>
    <dbReference type="NCBI Taxonomy" id="1550579"/>
    <lineage>
        <taxon>Bacteria</taxon>
        <taxon>Pseudomonadati</taxon>
        <taxon>Bacteroidota</taxon>
        <taxon>Sphingobacteriia</taxon>
        <taxon>Sphingobacteriales</taxon>
        <taxon>Sphingobacteriaceae</taxon>
        <taxon>Mucilaginibacter</taxon>
    </lineage>
</organism>
<reference evidence="1 2" key="1">
    <citation type="submission" date="2015-12" db="EMBL/GenBank/DDBJ databases">
        <title>Genome sequence of Mucilaginibacter gotjawali.</title>
        <authorList>
            <person name="Lee J.S."/>
            <person name="Lee K.C."/>
            <person name="Kim K.K."/>
            <person name="Lee B.W."/>
        </authorList>
    </citation>
    <scope>NUCLEOTIDE SEQUENCE [LARGE SCALE GENOMIC DNA]</scope>
    <source>
        <strain evidence="1 2">SA3-7</strain>
    </source>
</reference>
<dbReference type="AlphaFoldDB" id="A0A0X8X316"/>
<proteinExistence type="predicted"/>
<dbReference type="Proteomes" id="UP000218263">
    <property type="component" value="Chromosome"/>
</dbReference>
<dbReference type="RefSeq" id="WP_157750575.1">
    <property type="nucleotide sequence ID" value="NZ_AP017313.1"/>
</dbReference>
<name>A0A0X8X316_9SPHI</name>
<sequence length="495" mass="55940">MRFSRRSYFVSLLLLLWSFFAIAQRDSMVYKNLAKKTLGVTSSFKIDENRAVLHVRLTDSTFGLIGLDNKMQVLWRNQFKGYGVAAGMFKGAVLAIADSAYYSKHETDHTFRAFLIDPQSGKIVLQKEIFRQHAKHEERTSSLFRNDGSDFSLIVRLADIKTQSLFYGHLRDSTEDLTVVSLNDKLEPVYLKPKFPDETFIAMTGNGHGDLFMLTAPGGTALLARRYENGSTEPSKPITLNCDTLNGYDLEIASNAITPSHEDRNILYLALAHDNHNNDRELYMGKFDFTTNTAQSANEVFTGKHIRAMENSFVQVSPQFEKPNIGSQKKDITVRFFQEHNGRLIVAASEFYVEKKMITVAQLGPVGVGYTVVSSYFEKALIINGYDQNLKQQFQQLLPVYYDGKGPATSCFAVNENTLKIISNNEGENTERFPAYGELDLSTGKWLNMVLLKGGEQYVADAHVIWFTNSFVVPSNWSPGIFSGKYDIDLFRYSF</sequence>
<evidence type="ECO:0000313" key="2">
    <source>
        <dbReference type="Proteomes" id="UP000218263"/>
    </source>
</evidence>
<gene>
    <name evidence="1" type="ORF">MgSA37_02884</name>
</gene>
<dbReference type="EMBL" id="AP017313">
    <property type="protein sequence ID" value="BAU54706.1"/>
    <property type="molecule type" value="Genomic_DNA"/>
</dbReference>